<evidence type="ECO:0000259" key="2">
    <source>
        <dbReference type="Pfam" id="PF00350"/>
    </source>
</evidence>
<dbReference type="SUPFAM" id="SSF52540">
    <property type="entry name" value="P-loop containing nucleoside triphosphate hydrolases"/>
    <property type="match status" value="1"/>
</dbReference>
<reference evidence="3" key="1">
    <citation type="submission" date="2022-06" db="EMBL/GenBank/DDBJ databases">
        <title>Genome Sequence of Candolleomyces eurysporus.</title>
        <authorList>
            <person name="Buettner E."/>
        </authorList>
    </citation>
    <scope>NUCLEOTIDE SEQUENCE</scope>
    <source>
        <strain evidence="3">VTCC 930004</strain>
    </source>
</reference>
<dbReference type="InterPro" id="IPR045063">
    <property type="entry name" value="Dynamin_N"/>
</dbReference>
<dbReference type="OrthoDB" id="3598281at2759"/>
<evidence type="ECO:0000313" key="3">
    <source>
        <dbReference type="EMBL" id="KAJ2936142.1"/>
    </source>
</evidence>
<dbReference type="PANTHER" id="PTHR36681:SF3">
    <property type="entry name" value="NUCLEAR GTPASE, GERMINAL CENTER-ASSOCIATED, TANDEM DUPLICATE 3"/>
    <property type="match status" value="1"/>
</dbReference>
<comment type="caution">
    <text evidence="3">The sequence shown here is derived from an EMBL/GenBank/DDBJ whole genome shotgun (WGS) entry which is preliminary data.</text>
</comment>
<evidence type="ECO:0000313" key="4">
    <source>
        <dbReference type="Proteomes" id="UP001140091"/>
    </source>
</evidence>
<name>A0A9W8MN66_9AGAR</name>
<feature type="non-terminal residue" evidence="3">
    <location>
        <position position="1014"/>
    </location>
</feature>
<feature type="region of interest" description="Disordered" evidence="1">
    <location>
        <begin position="291"/>
        <end position="331"/>
    </location>
</feature>
<organism evidence="3 4">
    <name type="scientific">Candolleomyces eurysporus</name>
    <dbReference type="NCBI Taxonomy" id="2828524"/>
    <lineage>
        <taxon>Eukaryota</taxon>
        <taxon>Fungi</taxon>
        <taxon>Dikarya</taxon>
        <taxon>Basidiomycota</taxon>
        <taxon>Agaricomycotina</taxon>
        <taxon>Agaricomycetes</taxon>
        <taxon>Agaricomycetidae</taxon>
        <taxon>Agaricales</taxon>
        <taxon>Agaricineae</taxon>
        <taxon>Psathyrellaceae</taxon>
        <taxon>Candolleomyces</taxon>
    </lineage>
</organism>
<keyword evidence="4" id="KW-1185">Reference proteome</keyword>
<dbReference type="Proteomes" id="UP001140091">
    <property type="component" value="Unassembled WGS sequence"/>
</dbReference>
<accession>A0A9W8MN66</accession>
<dbReference type="EMBL" id="JANBPK010000162">
    <property type="protein sequence ID" value="KAJ2936142.1"/>
    <property type="molecule type" value="Genomic_DNA"/>
</dbReference>
<feature type="compositionally biased region" description="Polar residues" evidence="1">
    <location>
        <begin position="63"/>
        <end position="74"/>
    </location>
</feature>
<dbReference type="Gene3D" id="3.40.50.300">
    <property type="entry name" value="P-loop containing nucleotide triphosphate hydrolases"/>
    <property type="match status" value="2"/>
</dbReference>
<protein>
    <recommendedName>
        <fullName evidence="2">Dynamin N-terminal domain-containing protein</fullName>
    </recommendedName>
</protein>
<feature type="region of interest" description="Disordered" evidence="1">
    <location>
        <begin position="490"/>
        <end position="545"/>
    </location>
</feature>
<evidence type="ECO:0000256" key="1">
    <source>
        <dbReference type="SAM" id="MobiDB-lite"/>
    </source>
</evidence>
<feature type="compositionally biased region" description="Acidic residues" evidence="1">
    <location>
        <begin position="300"/>
        <end position="312"/>
    </location>
</feature>
<dbReference type="Pfam" id="PF00350">
    <property type="entry name" value="Dynamin_N"/>
    <property type="match status" value="1"/>
</dbReference>
<dbReference type="InterPro" id="IPR027417">
    <property type="entry name" value="P-loop_NTPase"/>
</dbReference>
<gene>
    <name evidence="3" type="ORF">H1R20_g952</name>
</gene>
<sequence>MSPAPLGSKELEELLFGGHSDVGADEEEETEEGARDLGGKEDEEDGFSELFGSTPEPEEDSDVGTTGSSEFQAPTYQYSNASDIKYAPEKVVEEGVKMVKAIKKRLRKLDLGGRWREEVWRQEVKSLTSWTPPDTVIAVCGATGAGKSSIINAVLDDNIVPTSSIRACTSVVTEIRYHNFANKHHIAADVSFMTLEEWREELDVLLQDLAGDIGARRPMRVADLSSEAAIAYAKVHAVYPTISLDQLMRMKVDEILALDPEVLEALGKTKRITAKNSKIFGRKIAPYIGSGGSAIHPDSSTEDSDVDGDLSDENSNNSDSERLSDESDQESEGATFWPLIRQVGIKCKAKALSTGAILVDLPGVADLNAARNNIAKEYMKKANFFWILADINRAVSDGTAQDLLGDAFKYQLMMDGNYDEKSITFIASKCDELQCHEVINELNLHTNTEFQAIQRQIDKCKKQADKYKSTKYKLHKSIDSLHKRLRKLEQDQRTAKKRKNTESTTPPPPKRRKTYGGDGVSVHCAPSDRESNDQTEYDSLQEKLRRSREEQMKAYDQILVLGEQLDLLNKKKKAFCSIKRSEHSRIILQQQFRQGLRMQDEIAAEQGDQQNYDPNDDSDTKDYEAINLNVFACSSRDYMALKGLIDGHGEPSCFTDVEQTGVPALQERCSESTAGSRHRAAQEFLNRLSAFVGTVKTYIEHLGEATVEHQKALRKHWESRDPKAKCPNAKLRWRVASDIPKSAIGIVPRLCLEFSDSVEECVADLKKRFKDTLKERCRVGAAARKATKKAVPTVEKFMNAGHWKKFRAALRRQGIRNDGVNLNRRLLKPFTKSIARAWNKLFKSDLLGGFEASIRNKISKLLHEIEVSAPEELRGRAKEQVIACFETVHASMREMITHMKRTVNSRQQSISYSMEPYLREELKDAYMETLKITGAGSVDEQKFLTVYLLSQIEVNLAVLWEEAYDDPAQLNARARALKVVAEAQDQLCLWRQVAPSNALKNSGYETEDIEMLET</sequence>
<proteinExistence type="predicted"/>
<dbReference type="PANTHER" id="PTHR36681">
    <property type="entry name" value="NUCLEAR GTPASE, GERMINAL CENTER-ASSOCIATED, TANDEM DUPLICATE 3"/>
    <property type="match status" value="1"/>
</dbReference>
<dbReference type="AlphaFoldDB" id="A0A9W8MN66"/>
<feature type="domain" description="Dynamin N-terminal" evidence="2">
    <location>
        <begin position="137"/>
        <end position="403"/>
    </location>
</feature>
<feature type="region of interest" description="Disordered" evidence="1">
    <location>
        <begin position="1"/>
        <end position="74"/>
    </location>
</feature>